<evidence type="ECO:0000256" key="1">
    <source>
        <dbReference type="SAM" id="SignalP"/>
    </source>
</evidence>
<dbReference type="OrthoDB" id="790324at2"/>
<dbReference type="KEGG" id="rbc:BN938_2121"/>
<feature type="chain" id="PRO_5001589619" description="Porin" evidence="1">
    <location>
        <begin position="19"/>
        <end position="425"/>
    </location>
</feature>
<dbReference type="eggNOG" id="COG2911">
    <property type="taxonomic scope" value="Bacteria"/>
</dbReference>
<proteinExistence type="predicted"/>
<dbReference type="HOGENOM" id="CLU_649963_0_0_10"/>
<reference evidence="2" key="1">
    <citation type="submission" date="2014-01" db="EMBL/GenBank/DDBJ databases">
        <authorList>
            <person name="Nelson M."/>
        </authorList>
    </citation>
    <scope>NUCLEOTIDE SEQUENCE</scope>
</reference>
<sequence length="425" mass="47137">MKRVIILTLLLGLATVQAQEQHVNSKEAQALRRDKTIYGQYIDTLVVRALAENSSKFYNAPGVPQFAVVGRDRKFYFGVGGYLKGTMSYDFGNPIANPVSFDPAAIPMNLAKGNEGLVQFGVGSSSLNFNFVGMPGTKDAIGAYFNIVFANPNNGFYLLNAYGTYRGFKVGYDFSLFTDLGAGPPTIDFAGPNAWTIIPNALVDYEYQWGKHWGVGVGLEMPIASYTNGAYTYTVNQRIPDIPFYLQYSWQNRSSWIRLSGLVRNMSYYDLKANQTNTNTGMGGKISGTALLVKNLTAYYQGVYGKGITSYFEDTYGASLDMLPSKCIDGKLDNVTSWGGYFGLQYNFSPTTFMTATYSTVRTEAPESIYPPTLYRNGSYIVTNLFWNVAPSVQMGAEYIWGERVDANGDARHNSRIQMMLQVNF</sequence>
<accession>A0A060RDX4</accession>
<keyword evidence="3" id="KW-1185">Reference proteome</keyword>
<evidence type="ECO:0000313" key="2">
    <source>
        <dbReference type="EMBL" id="CDN32194.1"/>
    </source>
</evidence>
<evidence type="ECO:0008006" key="4">
    <source>
        <dbReference type="Google" id="ProtNLM"/>
    </source>
</evidence>
<organism evidence="2 3">
    <name type="scientific">Mucinivorans hirudinis</name>
    <dbReference type="NCBI Taxonomy" id="1433126"/>
    <lineage>
        <taxon>Bacteria</taxon>
        <taxon>Pseudomonadati</taxon>
        <taxon>Bacteroidota</taxon>
        <taxon>Bacteroidia</taxon>
        <taxon>Bacteroidales</taxon>
        <taxon>Rikenellaceae</taxon>
        <taxon>Mucinivorans</taxon>
    </lineage>
</organism>
<reference evidence="2" key="2">
    <citation type="journal article" date="2015" name="Genome Announc.">
        <title>Complete Genome Sequence of the Novel Leech Symbiont Mucinivorans hirudinis M3T.</title>
        <authorList>
            <person name="Nelson M.C."/>
            <person name="Bomar L."/>
            <person name="Graf J."/>
        </authorList>
    </citation>
    <scope>NUCLEOTIDE SEQUENCE [LARGE SCALE GENOMIC DNA]</scope>
</reference>
<protein>
    <recommendedName>
        <fullName evidence="4">Porin</fullName>
    </recommendedName>
</protein>
<dbReference type="STRING" id="1433126.BN938_2121"/>
<dbReference type="PATRIC" id="fig|1433126.3.peg.2094"/>
<dbReference type="EMBL" id="HG934468">
    <property type="protein sequence ID" value="CDN32194.1"/>
    <property type="molecule type" value="Genomic_DNA"/>
</dbReference>
<keyword evidence="1" id="KW-0732">Signal</keyword>
<dbReference type="AlphaFoldDB" id="A0A060RDX4"/>
<gene>
    <name evidence="2" type="ORF">BN938_2121</name>
</gene>
<name>A0A060RDX4_9BACT</name>
<dbReference type="Proteomes" id="UP000027616">
    <property type="component" value="Chromosome I"/>
</dbReference>
<feature type="signal peptide" evidence="1">
    <location>
        <begin position="1"/>
        <end position="18"/>
    </location>
</feature>
<evidence type="ECO:0000313" key="3">
    <source>
        <dbReference type="Proteomes" id="UP000027616"/>
    </source>
</evidence>
<dbReference type="SUPFAM" id="SSF56935">
    <property type="entry name" value="Porins"/>
    <property type="match status" value="1"/>
</dbReference>